<proteinExistence type="predicted"/>
<dbReference type="Proteomes" id="UP001597075">
    <property type="component" value="Unassembled WGS sequence"/>
</dbReference>
<protein>
    <recommendedName>
        <fullName evidence="4">Cytochrome-ba3 oxidase subunit</fullName>
    </recommendedName>
</protein>
<evidence type="ECO:0000313" key="2">
    <source>
        <dbReference type="EMBL" id="MFD1632982.1"/>
    </source>
</evidence>
<gene>
    <name evidence="2" type="ORF">ACFSBJ_04435</name>
</gene>
<name>A0ABD6CXC0_9EURY</name>
<dbReference type="AlphaFoldDB" id="A0ABD6CXC0"/>
<keyword evidence="1" id="KW-0812">Transmembrane</keyword>
<evidence type="ECO:0000313" key="3">
    <source>
        <dbReference type="Proteomes" id="UP001597075"/>
    </source>
</evidence>
<dbReference type="RefSeq" id="WP_256406777.1">
    <property type="nucleotide sequence ID" value="NZ_CP187151.1"/>
</dbReference>
<dbReference type="EMBL" id="JBHUDL010000006">
    <property type="protein sequence ID" value="MFD1632982.1"/>
    <property type="molecule type" value="Genomic_DNA"/>
</dbReference>
<reference evidence="2 3" key="1">
    <citation type="journal article" date="2019" name="Int. J. Syst. Evol. Microbiol.">
        <title>The Global Catalogue of Microorganisms (GCM) 10K type strain sequencing project: providing services to taxonomists for standard genome sequencing and annotation.</title>
        <authorList>
            <consortium name="The Broad Institute Genomics Platform"/>
            <consortium name="The Broad Institute Genome Sequencing Center for Infectious Disease"/>
            <person name="Wu L."/>
            <person name="Ma J."/>
        </authorList>
    </citation>
    <scope>NUCLEOTIDE SEQUENCE [LARGE SCALE GENOMIC DNA]</scope>
    <source>
        <strain evidence="2 3">CGMCC 1.10594</strain>
    </source>
</reference>
<keyword evidence="1" id="KW-0472">Membrane</keyword>
<evidence type="ECO:0008006" key="4">
    <source>
        <dbReference type="Google" id="ProtNLM"/>
    </source>
</evidence>
<keyword evidence="3" id="KW-1185">Reference proteome</keyword>
<organism evidence="2 3">
    <name type="scientific">Haloplanus ruber</name>
    <dbReference type="NCBI Taxonomy" id="869892"/>
    <lineage>
        <taxon>Archaea</taxon>
        <taxon>Methanobacteriati</taxon>
        <taxon>Methanobacteriota</taxon>
        <taxon>Stenosarchaea group</taxon>
        <taxon>Halobacteria</taxon>
        <taxon>Halobacteriales</taxon>
        <taxon>Haloferacaceae</taxon>
        <taxon>Haloplanus</taxon>
    </lineage>
</organism>
<feature type="transmembrane region" description="Helical" evidence="1">
    <location>
        <begin position="28"/>
        <end position="45"/>
    </location>
</feature>
<keyword evidence="1" id="KW-1133">Transmembrane helix</keyword>
<comment type="caution">
    <text evidence="2">The sequence shown here is derived from an EMBL/GenBank/DDBJ whole genome shotgun (WGS) entry which is preliminary data.</text>
</comment>
<sequence length="56" mass="6033">MPEVIPTALALLIVAAFAVALWQMAAGHLNVAGATFLSASILIYLRERQLRRDPAT</sequence>
<evidence type="ECO:0000256" key="1">
    <source>
        <dbReference type="SAM" id="Phobius"/>
    </source>
</evidence>
<accession>A0ABD6CXC0</accession>